<dbReference type="GO" id="GO:0019632">
    <property type="term" value="P:shikimate metabolic process"/>
    <property type="evidence" value="ECO:0007669"/>
    <property type="project" value="TreeGrafter"/>
</dbReference>
<dbReference type="Proteomes" id="UP000252204">
    <property type="component" value="Unassembled WGS sequence"/>
</dbReference>
<dbReference type="GO" id="GO:0005829">
    <property type="term" value="C:cytosol"/>
    <property type="evidence" value="ECO:0007669"/>
    <property type="project" value="TreeGrafter"/>
</dbReference>
<dbReference type="GO" id="GO:0009073">
    <property type="term" value="P:aromatic amino acid family biosynthetic process"/>
    <property type="evidence" value="ECO:0007669"/>
    <property type="project" value="UniProtKB-KW"/>
</dbReference>
<dbReference type="OrthoDB" id="3609723at2"/>
<dbReference type="EC" id="1.1.1.25" evidence="2"/>
<evidence type="ECO:0000259" key="7">
    <source>
        <dbReference type="Pfam" id="PF01488"/>
    </source>
</evidence>
<evidence type="ECO:0000256" key="1">
    <source>
        <dbReference type="ARBA" id="ARBA00004871"/>
    </source>
</evidence>
<dbReference type="Pfam" id="PF08501">
    <property type="entry name" value="Shikimate_dh_N"/>
    <property type="match status" value="1"/>
</dbReference>
<keyword evidence="5" id="KW-0028">Amino-acid biosynthesis</keyword>
<feature type="domain" description="Quinate/shikimate 5-dehydrogenase/glutamyl-tRNA reductase" evidence="7">
    <location>
        <begin position="127"/>
        <end position="176"/>
    </location>
</feature>
<evidence type="ECO:0000256" key="5">
    <source>
        <dbReference type="ARBA" id="ARBA00023141"/>
    </source>
</evidence>
<evidence type="ECO:0000313" key="9">
    <source>
        <dbReference type="EMBL" id="RBI65052.1"/>
    </source>
</evidence>
<dbReference type="UniPathway" id="UPA00053">
    <property type="reaction ID" value="UER00087"/>
</dbReference>
<evidence type="ECO:0000256" key="4">
    <source>
        <dbReference type="ARBA" id="ARBA00023002"/>
    </source>
</evidence>
<dbReference type="PANTHER" id="PTHR21089">
    <property type="entry name" value="SHIKIMATE DEHYDROGENASE"/>
    <property type="match status" value="1"/>
</dbReference>
<accession>A0A365THX2</accession>
<evidence type="ECO:0000256" key="2">
    <source>
        <dbReference type="ARBA" id="ARBA00012962"/>
    </source>
</evidence>
<name>A0A365THX2_9GAMM</name>
<evidence type="ECO:0000256" key="3">
    <source>
        <dbReference type="ARBA" id="ARBA00022857"/>
    </source>
</evidence>
<evidence type="ECO:0000259" key="8">
    <source>
        <dbReference type="Pfam" id="PF08501"/>
    </source>
</evidence>
<organism evidence="9 10">
    <name type="scientific">Vreelandella sulfidaeris</name>
    <dbReference type="NCBI Taxonomy" id="115553"/>
    <lineage>
        <taxon>Bacteria</taxon>
        <taxon>Pseudomonadati</taxon>
        <taxon>Pseudomonadota</taxon>
        <taxon>Gammaproteobacteria</taxon>
        <taxon>Oceanospirillales</taxon>
        <taxon>Halomonadaceae</taxon>
        <taxon>Vreelandella</taxon>
    </lineage>
</organism>
<reference evidence="10" key="1">
    <citation type="submission" date="2018-06" db="EMBL/GenBank/DDBJ databases">
        <title>Whole genome sequencing of four bacterial strains from South Shetland trench revealing bio-synthetic gene clusters.</title>
        <authorList>
            <person name="Abdel-Mageed W.M."/>
            <person name="Lehri B."/>
            <person name="Jarmusch S."/>
            <person name="Miranda K."/>
            <person name="Goodfellow M."/>
            <person name="Jaspars M."/>
            <person name="Karlyshev A.V."/>
        </authorList>
    </citation>
    <scope>NUCLEOTIDE SEQUENCE [LARGE SCALE GENOMIC DNA]</scope>
    <source>
        <strain evidence="10">SST4</strain>
    </source>
</reference>
<dbReference type="CDD" id="cd01065">
    <property type="entry name" value="NAD_bind_Shikimate_DH"/>
    <property type="match status" value="1"/>
</dbReference>
<dbReference type="InterPro" id="IPR006151">
    <property type="entry name" value="Shikm_DH/Glu-tRNA_Rdtase"/>
</dbReference>
<comment type="caution">
    <text evidence="9">The sequence shown here is derived from an EMBL/GenBank/DDBJ whole genome shotgun (WGS) entry which is preliminary data.</text>
</comment>
<dbReference type="GO" id="GO:0009423">
    <property type="term" value="P:chorismate biosynthetic process"/>
    <property type="evidence" value="ECO:0007669"/>
    <property type="project" value="UniProtKB-UniPathway"/>
</dbReference>
<protein>
    <recommendedName>
        <fullName evidence="2">shikimate dehydrogenase (NADP(+))</fullName>
        <ecNumber evidence="2">1.1.1.25</ecNumber>
    </recommendedName>
</protein>
<sequence>MEITGKTKVCAIIADPIQHVKTPQGINRLCEEMGKDAVLIPVQVSSEELISVVNGFRAMKNLAGFVITVPHKTTVAKLCDELSDDAVRMGAVNVIRRSEDGRLHGAILDGKGFVAGLREEGIDPEGYSAYLVGAGGAASAIAYALAEAGVSKLTLANRTQEKAEALKERLRAAYPKLSIKIGTRDPKGHELVINATSLGLKEGDPLPLDVEGLTESQIVADIIMEPKETSLLKVAKSKGCTIQYGLPMLNNQLKLMVETMGL</sequence>
<dbReference type="SUPFAM" id="SSF51735">
    <property type="entry name" value="NAD(P)-binding Rossmann-fold domains"/>
    <property type="match status" value="1"/>
</dbReference>
<keyword evidence="4" id="KW-0560">Oxidoreductase</keyword>
<dbReference type="InterPro" id="IPR013708">
    <property type="entry name" value="Shikimate_DH-bd_N"/>
</dbReference>
<dbReference type="Gene3D" id="3.40.50.720">
    <property type="entry name" value="NAD(P)-binding Rossmann-like Domain"/>
    <property type="match status" value="1"/>
</dbReference>
<keyword evidence="5" id="KW-0057">Aromatic amino acid biosynthesis</keyword>
<evidence type="ECO:0000313" key="10">
    <source>
        <dbReference type="Proteomes" id="UP000252204"/>
    </source>
</evidence>
<dbReference type="InterPro" id="IPR036291">
    <property type="entry name" value="NAD(P)-bd_dom_sf"/>
</dbReference>
<keyword evidence="3" id="KW-0521">NADP</keyword>
<dbReference type="SUPFAM" id="SSF53223">
    <property type="entry name" value="Aminoacid dehydrogenase-like, N-terminal domain"/>
    <property type="match status" value="1"/>
</dbReference>
<gene>
    <name evidence="9" type="ORF">DQ400_19635</name>
</gene>
<proteinExistence type="predicted"/>
<dbReference type="GO" id="GO:0050661">
    <property type="term" value="F:NADP binding"/>
    <property type="evidence" value="ECO:0007669"/>
    <property type="project" value="TreeGrafter"/>
</dbReference>
<keyword evidence="10" id="KW-1185">Reference proteome</keyword>
<dbReference type="InterPro" id="IPR046346">
    <property type="entry name" value="Aminoacid_DH-like_N_sf"/>
</dbReference>
<evidence type="ECO:0000256" key="6">
    <source>
        <dbReference type="ARBA" id="ARBA00049442"/>
    </source>
</evidence>
<dbReference type="InterPro" id="IPR022893">
    <property type="entry name" value="Shikimate_DH_fam"/>
</dbReference>
<dbReference type="Pfam" id="PF01488">
    <property type="entry name" value="Shikimate_DH"/>
    <property type="match status" value="1"/>
</dbReference>
<dbReference type="EMBL" id="QNTU01000027">
    <property type="protein sequence ID" value="RBI65052.1"/>
    <property type="molecule type" value="Genomic_DNA"/>
</dbReference>
<comment type="pathway">
    <text evidence="1">Metabolic intermediate biosynthesis; chorismate biosynthesis; chorismate from D-erythrose 4-phosphate and phosphoenolpyruvate: step 4/7.</text>
</comment>
<feature type="domain" description="Shikimate dehydrogenase substrate binding N-terminal" evidence="8">
    <location>
        <begin position="12"/>
        <end position="95"/>
    </location>
</feature>
<dbReference type="PANTHER" id="PTHR21089:SF1">
    <property type="entry name" value="BIFUNCTIONAL 3-DEHYDROQUINATE DEHYDRATASE_SHIKIMATE DEHYDROGENASE, CHLOROPLASTIC"/>
    <property type="match status" value="1"/>
</dbReference>
<dbReference type="GO" id="GO:0004764">
    <property type="term" value="F:shikimate 3-dehydrogenase (NADP+) activity"/>
    <property type="evidence" value="ECO:0007669"/>
    <property type="project" value="UniProtKB-EC"/>
</dbReference>
<dbReference type="AlphaFoldDB" id="A0A365THX2"/>
<dbReference type="RefSeq" id="WP_113271290.1">
    <property type="nucleotide sequence ID" value="NZ_QNTU01000027.1"/>
</dbReference>
<dbReference type="Gene3D" id="3.40.50.10860">
    <property type="entry name" value="Leucine Dehydrogenase, chain A, domain 1"/>
    <property type="match status" value="1"/>
</dbReference>
<comment type="catalytic activity">
    <reaction evidence="6">
        <text>shikimate + NADP(+) = 3-dehydroshikimate + NADPH + H(+)</text>
        <dbReference type="Rhea" id="RHEA:17737"/>
        <dbReference type="ChEBI" id="CHEBI:15378"/>
        <dbReference type="ChEBI" id="CHEBI:16630"/>
        <dbReference type="ChEBI" id="CHEBI:36208"/>
        <dbReference type="ChEBI" id="CHEBI:57783"/>
        <dbReference type="ChEBI" id="CHEBI:58349"/>
        <dbReference type="EC" id="1.1.1.25"/>
    </reaction>
</comment>